<reference evidence="1 2" key="1">
    <citation type="journal article" date="2012" name="Eukaryot. Cell">
        <title>Genome sequence of the fungus Glarea lozoyensis: the first genome sequence of a species from the Helotiaceae family.</title>
        <authorList>
            <person name="Youssar L."/>
            <person name="Gruening B.A."/>
            <person name="Erxleben A."/>
            <person name="Guenther S."/>
            <person name="Huettel W."/>
        </authorList>
    </citation>
    <scope>NUCLEOTIDE SEQUENCE [LARGE SCALE GENOMIC DNA]</scope>
    <source>
        <strain evidence="2">ATCC 74030 / MF5533</strain>
    </source>
</reference>
<dbReference type="EMBL" id="AGUE01000101">
    <property type="protein sequence ID" value="EHL00025.1"/>
    <property type="molecule type" value="Genomic_DNA"/>
</dbReference>
<dbReference type="InParanoid" id="H0ENA4"/>
<accession>H0ENA4</accession>
<proteinExistence type="predicted"/>
<evidence type="ECO:0000313" key="2">
    <source>
        <dbReference type="Proteomes" id="UP000005446"/>
    </source>
</evidence>
<sequence>MVETSTSPTSPSHFLLCNPAFGKTFNGHVQVKQPASIIYKIHVQIRSYIDEPFCNSPELFNRIHYYKGWLSKTLANEKIHHYHGRTASSGISIVMGGPTDEIEKYTTRPHEAARNEQQEVETLIDRAGLTV</sequence>
<dbReference type="Proteomes" id="UP000005446">
    <property type="component" value="Unassembled WGS sequence"/>
</dbReference>
<name>H0ENA4_GLAL7</name>
<keyword evidence="2" id="KW-1185">Reference proteome</keyword>
<protein>
    <submittedName>
        <fullName evidence="1">Uncharacterized protein</fullName>
    </submittedName>
</protein>
<comment type="caution">
    <text evidence="1">The sequence shown here is derived from an EMBL/GenBank/DDBJ whole genome shotgun (WGS) entry which is preliminary data.</text>
</comment>
<gene>
    <name evidence="1" type="ORF">M7I_4107</name>
</gene>
<organism evidence="1 2">
    <name type="scientific">Glarea lozoyensis (strain ATCC 74030 / MF5533)</name>
    <dbReference type="NCBI Taxonomy" id="1104152"/>
    <lineage>
        <taxon>Eukaryota</taxon>
        <taxon>Fungi</taxon>
        <taxon>Dikarya</taxon>
        <taxon>Ascomycota</taxon>
        <taxon>Pezizomycotina</taxon>
        <taxon>Leotiomycetes</taxon>
        <taxon>Helotiales</taxon>
        <taxon>Helotiaceae</taxon>
        <taxon>Glarea</taxon>
    </lineage>
</organism>
<dbReference type="AlphaFoldDB" id="H0ENA4"/>
<evidence type="ECO:0000313" key="1">
    <source>
        <dbReference type="EMBL" id="EHL00025.1"/>
    </source>
</evidence>
<dbReference type="HOGENOM" id="CLU_1927830_0_0_1"/>